<dbReference type="Proteomes" id="UP000191554">
    <property type="component" value="Unassembled WGS sequence"/>
</dbReference>
<dbReference type="AlphaFoldDB" id="A0A1V4SSK8"/>
<comment type="caution">
    <text evidence="1">The sequence shown here is derived from an EMBL/GenBank/DDBJ whole genome shotgun (WGS) entry which is preliminary data.</text>
</comment>
<accession>A0A1V4SSK8</accession>
<dbReference type="EMBL" id="MZGX01000001">
    <property type="protein sequence ID" value="OPX46435.1"/>
    <property type="molecule type" value="Genomic_DNA"/>
</dbReference>
<protein>
    <submittedName>
        <fullName evidence="1">Uncharacterized protein</fullName>
    </submittedName>
</protein>
<organism evidence="1 2">
    <name type="scientific">Ruminiclostridium hungatei</name>
    <name type="common">Clostridium hungatei</name>
    <dbReference type="NCBI Taxonomy" id="48256"/>
    <lineage>
        <taxon>Bacteria</taxon>
        <taxon>Bacillati</taxon>
        <taxon>Bacillota</taxon>
        <taxon>Clostridia</taxon>
        <taxon>Eubacteriales</taxon>
        <taxon>Oscillospiraceae</taxon>
        <taxon>Ruminiclostridium</taxon>
    </lineage>
</organism>
<keyword evidence="2" id="KW-1185">Reference proteome</keyword>
<name>A0A1V4SSK8_RUMHU</name>
<sequence length="78" mass="9123">MIAWFTTAGKPNPVKFKFASDGDDCIIIRVGRIITVEEEKIAGNRMYLYKCQSVVDNTEKIYELKYEIASCKWFLYKM</sequence>
<reference evidence="1 2" key="1">
    <citation type="submission" date="2017-03" db="EMBL/GenBank/DDBJ databases">
        <title>Genome sequence of Clostridium hungatei DSM 14427.</title>
        <authorList>
            <person name="Poehlein A."/>
            <person name="Daniel R."/>
        </authorList>
    </citation>
    <scope>NUCLEOTIDE SEQUENCE [LARGE SCALE GENOMIC DNA]</scope>
    <source>
        <strain evidence="1 2">DSM 14427</strain>
    </source>
</reference>
<gene>
    <name evidence="1" type="ORF">CLHUN_02510</name>
</gene>
<evidence type="ECO:0000313" key="1">
    <source>
        <dbReference type="EMBL" id="OPX46435.1"/>
    </source>
</evidence>
<proteinExistence type="predicted"/>
<evidence type="ECO:0000313" key="2">
    <source>
        <dbReference type="Proteomes" id="UP000191554"/>
    </source>
</evidence>